<evidence type="ECO:0000256" key="7">
    <source>
        <dbReference type="SAM" id="Phobius"/>
    </source>
</evidence>
<proteinExistence type="predicted"/>
<feature type="transmembrane region" description="Helical" evidence="7">
    <location>
        <begin position="980"/>
        <end position="1003"/>
    </location>
</feature>
<dbReference type="PANTHER" id="PTHR30287">
    <property type="entry name" value="MEMBRANE COMPONENT OF PREDICTED ABC SUPERFAMILY METABOLITE UPTAKE TRANSPORTER"/>
    <property type="match status" value="1"/>
</dbReference>
<keyword evidence="4 7" id="KW-1133">Transmembrane helix</keyword>
<keyword evidence="5 7" id="KW-0472">Membrane</keyword>
<dbReference type="AlphaFoldDB" id="A0A9D1ECY6"/>
<evidence type="ECO:0000259" key="8">
    <source>
        <dbReference type="Pfam" id="PF02687"/>
    </source>
</evidence>
<feature type="domain" description="ABC3 transporter permease C-terminal" evidence="8">
    <location>
        <begin position="930"/>
        <end position="1046"/>
    </location>
</feature>
<dbReference type="GO" id="GO:0005886">
    <property type="term" value="C:plasma membrane"/>
    <property type="evidence" value="ECO:0007669"/>
    <property type="project" value="UniProtKB-SubCell"/>
</dbReference>
<dbReference type="EMBL" id="DVHN01000045">
    <property type="protein sequence ID" value="HIR88071.1"/>
    <property type="molecule type" value="Genomic_DNA"/>
</dbReference>
<name>A0A9D1ECY6_9FIRM</name>
<evidence type="ECO:0000256" key="5">
    <source>
        <dbReference type="ARBA" id="ARBA00023136"/>
    </source>
</evidence>
<feature type="transmembrane region" description="Helical" evidence="7">
    <location>
        <begin position="521"/>
        <end position="542"/>
    </location>
</feature>
<feature type="domain" description="MacB-like periplasmic core" evidence="9">
    <location>
        <begin position="23"/>
        <end position="219"/>
    </location>
</feature>
<dbReference type="InterPro" id="IPR038766">
    <property type="entry name" value="Membrane_comp_ABC_pdt"/>
</dbReference>
<feature type="transmembrane region" description="Helical" evidence="7">
    <location>
        <begin position="572"/>
        <end position="599"/>
    </location>
</feature>
<feature type="transmembrane region" description="Helical" evidence="7">
    <location>
        <begin position="1015"/>
        <end position="1035"/>
    </location>
</feature>
<feature type="transmembrane region" description="Helical" evidence="7">
    <location>
        <begin position="924"/>
        <end position="946"/>
    </location>
</feature>
<keyword evidence="3 7" id="KW-0812">Transmembrane</keyword>
<dbReference type="Pfam" id="PF12704">
    <property type="entry name" value="MacB_PCD"/>
    <property type="match status" value="1"/>
</dbReference>
<protein>
    <submittedName>
        <fullName evidence="10">FtsX-like permease family protein</fullName>
    </submittedName>
</protein>
<evidence type="ECO:0000259" key="9">
    <source>
        <dbReference type="Pfam" id="PF12704"/>
    </source>
</evidence>
<dbReference type="PANTHER" id="PTHR30287:SF1">
    <property type="entry name" value="INNER MEMBRANE PROTEIN"/>
    <property type="match status" value="1"/>
</dbReference>
<dbReference type="Pfam" id="PF02687">
    <property type="entry name" value="FtsX"/>
    <property type="match status" value="2"/>
</dbReference>
<evidence type="ECO:0000256" key="4">
    <source>
        <dbReference type="ARBA" id="ARBA00022989"/>
    </source>
</evidence>
<evidence type="ECO:0000313" key="10">
    <source>
        <dbReference type="EMBL" id="HIR88071.1"/>
    </source>
</evidence>
<sequence length="1056" mass="118816">MKKRALHKDFWQEIKKSKSRFFSILLIVALGVAFFSGVRASEPDMRLTADRYYDESELMDLRIISTLGFAEEDIEALEQISGVSEVEAGYMIDVLCDTQNSQEVIRFYSSPEKMNHLYVTEGRMPKDENECLLDTALSSSHRIGETITVYSEDELTDSLAVTEFEVTGFGNSPYFISFDRGSTTVGSGTISGFAIVPEKTFVTEAYTQIEMRVDGAVDVVSHSEEYDEIVDIVKERVEAIQQERCEWRYETLYEDTEKQIRDAKKELEDGKKESEKELSEAKQQIEDGEKEIQDGKQELEQKKKELEDGKQQIEENEKQLSEAKKEIEEGKTQLAQAKMTVNAAEVEVAKAKAEIANAEAELELTKAKVPNALLSIEDLQKMIAEGEAQLNQGKAQLAAAEAQVKAGRAQITANEAEITRGEQEIAEGEKALEEAKQQIEDGEIQISDAEKQLEDAETEIADAKKQYEEGEEEAAKQIQEAEEQIEKAEKALDEMEPAEWYIYGRESLPAYSEFGQNADRIGAIGEVFPVIFFLVAALVSLTTMTRMVEEQRTQIGTLKALGYNKKDIAMKYIGYALLTTLGGSIIGVLVGEKILPFIIIISYKIMYPSLEGTVIPYNLYYALLGTGLALACTVMATIAACYKELAAQPAQLMRPAAPKSGKRVLIERIGFIWKRLSFSQKATIRNLIRYKKRFFMTIFGIGGCMALLIVGFGLRDSIIHIAEIQYNQIQLYDAMLSLHSDASKEDREKLEEYLGEQSEIENAVATFMKSVDVVQNEVTRTAYLVVPESNSELSQYIKFQSRTSDETYALSDDSVIITEQMANALNVKEGDEIVLKSGEESEKTVTVGHITENYMMHYVYMTKDLYKQLYEEEPSYDMMLIDLAEDQVENEEAIGRTILDQPAAYAMTYVSTNRETIEQMLGSLNIVIVVLIISAGLLAFVVLYNLNNINITERRRELATLKVLGFYDSEVAAYVYRENIWLTLIGAGFGVFLGMILHQFVIVTVEVDMVMFGRQVAVISYIMSAGLTCLFSLLVNYSMYYKLKKIDMVESLKSIE</sequence>
<evidence type="ECO:0000256" key="6">
    <source>
        <dbReference type="SAM" id="MobiDB-lite"/>
    </source>
</evidence>
<evidence type="ECO:0000256" key="2">
    <source>
        <dbReference type="ARBA" id="ARBA00022475"/>
    </source>
</evidence>
<feature type="region of interest" description="Disordered" evidence="6">
    <location>
        <begin position="265"/>
        <end position="286"/>
    </location>
</feature>
<comment type="caution">
    <text evidence="10">The sequence shown here is derived from an EMBL/GenBank/DDBJ whole genome shotgun (WGS) entry which is preliminary data.</text>
</comment>
<dbReference type="CDD" id="cd06503">
    <property type="entry name" value="ATP-synt_Fo_b"/>
    <property type="match status" value="1"/>
</dbReference>
<evidence type="ECO:0000256" key="3">
    <source>
        <dbReference type="ARBA" id="ARBA00022692"/>
    </source>
</evidence>
<gene>
    <name evidence="10" type="ORF">IAC96_03890</name>
</gene>
<dbReference type="InterPro" id="IPR003838">
    <property type="entry name" value="ABC3_permease_C"/>
</dbReference>
<feature type="transmembrane region" description="Helical" evidence="7">
    <location>
        <begin position="694"/>
        <end position="714"/>
    </location>
</feature>
<comment type="subcellular location">
    <subcellularLocation>
        <location evidence="1">Cell membrane</location>
        <topology evidence="1">Multi-pass membrane protein</topology>
    </subcellularLocation>
</comment>
<reference evidence="10" key="1">
    <citation type="submission" date="2020-10" db="EMBL/GenBank/DDBJ databases">
        <authorList>
            <person name="Gilroy R."/>
        </authorList>
    </citation>
    <scope>NUCLEOTIDE SEQUENCE</scope>
    <source>
        <strain evidence="10">ChiW13-3771</strain>
    </source>
</reference>
<evidence type="ECO:0000313" key="11">
    <source>
        <dbReference type="Proteomes" id="UP000824201"/>
    </source>
</evidence>
<organism evidence="10 11">
    <name type="scientific">Candidatus Fimimorpha faecalis</name>
    <dbReference type="NCBI Taxonomy" id="2840824"/>
    <lineage>
        <taxon>Bacteria</taxon>
        <taxon>Bacillati</taxon>
        <taxon>Bacillota</taxon>
        <taxon>Clostridia</taxon>
        <taxon>Eubacteriales</taxon>
        <taxon>Candidatus Fimimorpha</taxon>
    </lineage>
</organism>
<dbReference type="InterPro" id="IPR025857">
    <property type="entry name" value="MacB_PCD"/>
</dbReference>
<feature type="domain" description="ABC3 transporter permease C-terminal" evidence="8">
    <location>
        <begin position="527"/>
        <end position="643"/>
    </location>
</feature>
<feature type="transmembrane region" description="Helical" evidence="7">
    <location>
        <begin position="619"/>
        <end position="642"/>
    </location>
</feature>
<dbReference type="Proteomes" id="UP000824201">
    <property type="component" value="Unassembled WGS sequence"/>
</dbReference>
<keyword evidence="2" id="KW-1003">Cell membrane</keyword>
<dbReference type="Gene3D" id="1.10.287.1490">
    <property type="match status" value="1"/>
</dbReference>
<accession>A0A9D1ECY6</accession>
<dbReference type="SUPFAM" id="SSF57997">
    <property type="entry name" value="Tropomyosin"/>
    <property type="match status" value="1"/>
</dbReference>
<evidence type="ECO:0000256" key="1">
    <source>
        <dbReference type="ARBA" id="ARBA00004651"/>
    </source>
</evidence>
<reference evidence="10" key="2">
    <citation type="journal article" date="2021" name="PeerJ">
        <title>Extensive microbial diversity within the chicken gut microbiome revealed by metagenomics and culture.</title>
        <authorList>
            <person name="Gilroy R."/>
            <person name="Ravi A."/>
            <person name="Getino M."/>
            <person name="Pursley I."/>
            <person name="Horton D.L."/>
            <person name="Alikhan N.F."/>
            <person name="Baker D."/>
            <person name="Gharbi K."/>
            <person name="Hall N."/>
            <person name="Watson M."/>
            <person name="Adriaenssens E.M."/>
            <person name="Foster-Nyarko E."/>
            <person name="Jarju S."/>
            <person name="Secka A."/>
            <person name="Antonio M."/>
            <person name="Oren A."/>
            <person name="Chaudhuri R.R."/>
            <person name="La Ragione R."/>
            <person name="Hildebrand F."/>
            <person name="Pallen M.J."/>
        </authorList>
    </citation>
    <scope>NUCLEOTIDE SEQUENCE</scope>
    <source>
        <strain evidence="10">ChiW13-3771</strain>
    </source>
</reference>